<dbReference type="GO" id="GO:0012505">
    <property type="term" value="C:endomembrane system"/>
    <property type="evidence" value="ECO:0007669"/>
    <property type="project" value="TreeGrafter"/>
</dbReference>
<dbReference type="Proteomes" id="UP000030854">
    <property type="component" value="Unassembled WGS sequence"/>
</dbReference>
<dbReference type="GO" id="GO:0006887">
    <property type="term" value="P:exocytosis"/>
    <property type="evidence" value="ECO:0007669"/>
    <property type="project" value="TreeGrafter"/>
</dbReference>
<dbReference type="SUPFAM" id="SSF47661">
    <property type="entry name" value="t-snare proteins"/>
    <property type="match status" value="1"/>
</dbReference>
<dbReference type="SMART" id="SM00503">
    <property type="entry name" value="SynN"/>
    <property type="match status" value="1"/>
</dbReference>
<dbReference type="AlphaFoldDB" id="A0A0B1P6R2"/>
<dbReference type="InterPro" id="IPR006012">
    <property type="entry name" value="Syntaxin/epimorphin_CS"/>
</dbReference>
<feature type="compositionally biased region" description="Polar residues" evidence="8">
    <location>
        <begin position="1"/>
        <end position="31"/>
    </location>
</feature>
<dbReference type="GO" id="GO:0005484">
    <property type="term" value="F:SNAP receptor activity"/>
    <property type="evidence" value="ECO:0007669"/>
    <property type="project" value="InterPro"/>
</dbReference>
<comment type="caution">
    <text evidence="11">The sequence shown here is derived from an EMBL/GenBank/DDBJ whole genome shotgun (WGS) entry which is preliminary data.</text>
</comment>
<comment type="subcellular location">
    <subcellularLocation>
        <location evidence="1">Membrane</location>
        <topology evidence="1">Single-pass type IV membrane protein</topology>
    </subcellularLocation>
</comment>
<feature type="transmembrane region" description="Helical" evidence="9">
    <location>
        <begin position="291"/>
        <end position="314"/>
    </location>
</feature>
<evidence type="ECO:0000256" key="2">
    <source>
        <dbReference type="ARBA" id="ARBA00009063"/>
    </source>
</evidence>
<dbReference type="PROSITE" id="PS00914">
    <property type="entry name" value="SYNTAXIN"/>
    <property type="match status" value="1"/>
</dbReference>
<dbReference type="InterPro" id="IPR010989">
    <property type="entry name" value="SNARE"/>
</dbReference>
<dbReference type="InterPro" id="IPR006011">
    <property type="entry name" value="Syntaxin_N"/>
</dbReference>
<evidence type="ECO:0000256" key="9">
    <source>
        <dbReference type="SAM" id="Phobius"/>
    </source>
</evidence>
<dbReference type="InterPro" id="IPR000727">
    <property type="entry name" value="T_SNARE_dom"/>
</dbReference>
<dbReference type="OMA" id="RWICFIL"/>
<reference evidence="11 12" key="1">
    <citation type="journal article" date="2014" name="BMC Genomics">
        <title>Adaptive genomic structural variation in the grape powdery mildew pathogen, Erysiphe necator.</title>
        <authorList>
            <person name="Jones L."/>
            <person name="Riaz S."/>
            <person name="Morales-Cruz A."/>
            <person name="Amrine K.C."/>
            <person name="McGuire B."/>
            <person name="Gubler W.D."/>
            <person name="Walker M.A."/>
            <person name="Cantu D."/>
        </authorList>
    </citation>
    <scope>NUCLEOTIDE SEQUENCE [LARGE SCALE GENOMIC DNA]</scope>
    <source>
        <strain evidence="12">c</strain>
    </source>
</reference>
<keyword evidence="5 9" id="KW-0472">Membrane</keyword>
<evidence type="ECO:0000256" key="8">
    <source>
        <dbReference type="SAM" id="MobiDB-lite"/>
    </source>
</evidence>
<dbReference type="Pfam" id="PF00804">
    <property type="entry name" value="Syntaxin"/>
    <property type="match status" value="1"/>
</dbReference>
<evidence type="ECO:0000256" key="7">
    <source>
        <dbReference type="SAM" id="Coils"/>
    </source>
</evidence>
<dbReference type="PANTHER" id="PTHR19957:SF307">
    <property type="entry name" value="PROTEIN SSO1-RELATED"/>
    <property type="match status" value="1"/>
</dbReference>
<evidence type="ECO:0000256" key="4">
    <source>
        <dbReference type="ARBA" id="ARBA00022989"/>
    </source>
</evidence>
<gene>
    <name evidence="11" type="ORF">EV44_g6302</name>
</gene>
<comment type="similarity">
    <text evidence="2 6">Belongs to the syntaxin family.</text>
</comment>
<keyword evidence="7" id="KW-0175">Coiled coil</keyword>
<dbReference type="GO" id="GO:0031201">
    <property type="term" value="C:SNARE complex"/>
    <property type="evidence" value="ECO:0007669"/>
    <property type="project" value="TreeGrafter"/>
</dbReference>
<accession>A0A0B1P6R2</accession>
<feature type="compositionally biased region" description="Polar residues" evidence="8">
    <location>
        <begin position="41"/>
        <end position="53"/>
    </location>
</feature>
<feature type="coiled-coil region" evidence="7">
    <location>
        <begin position="255"/>
        <end position="289"/>
    </location>
</feature>
<dbReference type="Gene3D" id="1.20.5.110">
    <property type="match status" value="1"/>
</dbReference>
<dbReference type="EMBL" id="JNVN01001133">
    <property type="protein sequence ID" value="KHJ33953.1"/>
    <property type="molecule type" value="Genomic_DNA"/>
</dbReference>
<evidence type="ECO:0000313" key="11">
    <source>
        <dbReference type="EMBL" id="KHJ33953.1"/>
    </source>
</evidence>
<dbReference type="Pfam" id="PF05739">
    <property type="entry name" value="SNARE"/>
    <property type="match status" value="1"/>
</dbReference>
<dbReference type="GO" id="GO:0000149">
    <property type="term" value="F:SNARE binding"/>
    <property type="evidence" value="ECO:0007669"/>
    <property type="project" value="TreeGrafter"/>
</dbReference>
<dbReference type="HOGENOM" id="CLU_042423_0_0_1"/>
<evidence type="ECO:0000256" key="5">
    <source>
        <dbReference type="ARBA" id="ARBA00023136"/>
    </source>
</evidence>
<evidence type="ECO:0000256" key="6">
    <source>
        <dbReference type="RuleBase" id="RU003858"/>
    </source>
</evidence>
<keyword evidence="3 9" id="KW-0812">Transmembrane</keyword>
<evidence type="ECO:0000313" key="12">
    <source>
        <dbReference type="Proteomes" id="UP000030854"/>
    </source>
</evidence>
<keyword evidence="4 9" id="KW-1133">Transmembrane helix</keyword>
<dbReference type="CDD" id="cd15849">
    <property type="entry name" value="SNARE_Sso1"/>
    <property type="match status" value="1"/>
</dbReference>
<feature type="domain" description="T-SNARE coiled-coil homology" evidence="10">
    <location>
        <begin position="217"/>
        <end position="279"/>
    </location>
</feature>
<dbReference type="GO" id="GO:0006886">
    <property type="term" value="P:intracellular protein transport"/>
    <property type="evidence" value="ECO:0007669"/>
    <property type="project" value="InterPro"/>
</dbReference>
<proteinExistence type="inferred from homology"/>
<dbReference type="InterPro" id="IPR045242">
    <property type="entry name" value="Syntaxin"/>
</dbReference>
<dbReference type="SMART" id="SM00397">
    <property type="entry name" value="t_SNARE"/>
    <property type="match status" value="1"/>
</dbReference>
<dbReference type="GO" id="GO:0005886">
    <property type="term" value="C:plasma membrane"/>
    <property type="evidence" value="ECO:0007669"/>
    <property type="project" value="TreeGrafter"/>
</dbReference>
<dbReference type="STRING" id="52586.A0A0B1P6R2"/>
<evidence type="ECO:0000259" key="10">
    <source>
        <dbReference type="PROSITE" id="PS50192"/>
    </source>
</evidence>
<dbReference type="PROSITE" id="PS50192">
    <property type="entry name" value="T_SNARE"/>
    <property type="match status" value="1"/>
</dbReference>
<feature type="region of interest" description="Disordered" evidence="8">
    <location>
        <begin position="1"/>
        <end position="53"/>
    </location>
</feature>
<evidence type="ECO:0000256" key="1">
    <source>
        <dbReference type="ARBA" id="ARBA00004211"/>
    </source>
</evidence>
<evidence type="ECO:0000256" key="3">
    <source>
        <dbReference type="ARBA" id="ARBA00022692"/>
    </source>
</evidence>
<organism evidence="11 12">
    <name type="scientific">Uncinula necator</name>
    <name type="common">Grape powdery mildew</name>
    <dbReference type="NCBI Taxonomy" id="52586"/>
    <lineage>
        <taxon>Eukaryota</taxon>
        <taxon>Fungi</taxon>
        <taxon>Dikarya</taxon>
        <taxon>Ascomycota</taxon>
        <taxon>Pezizomycotina</taxon>
        <taxon>Leotiomycetes</taxon>
        <taxon>Erysiphales</taxon>
        <taxon>Erysiphaceae</taxon>
        <taxon>Erysiphe</taxon>
    </lineage>
</organism>
<keyword evidence="12" id="KW-1185">Reference proteome</keyword>
<dbReference type="GO" id="GO:0048278">
    <property type="term" value="P:vesicle docking"/>
    <property type="evidence" value="ECO:0007669"/>
    <property type="project" value="TreeGrafter"/>
</dbReference>
<dbReference type="Gene3D" id="1.20.58.70">
    <property type="match status" value="1"/>
</dbReference>
<dbReference type="PANTHER" id="PTHR19957">
    <property type="entry name" value="SYNTAXIN"/>
    <property type="match status" value="1"/>
</dbReference>
<protein>
    <submittedName>
        <fullName evidence="11">Putative snare domain-containing protein</fullName>
    </submittedName>
</protein>
<dbReference type="GO" id="GO:0006906">
    <property type="term" value="P:vesicle fusion"/>
    <property type="evidence" value="ECO:0007669"/>
    <property type="project" value="TreeGrafter"/>
</dbReference>
<sequence length="330" mass="36273">MSSNRFSSYAGNSYENSSAVESGVVDNNQAPSYEFSELPANHNSNSHPQALQPSTTLSQSDFLARVDLVKSDIRSLTSSIQEISTLHQRALSSPDSSSSGQLEDLVTRTQLKNSQIRDQIKFLEGDAAKTQDGSKSVKSKQANQLKSEFGKVLNNYRQEELTYQKRYREQIARQYRIVNPEASEAEVNEATNLDWRSEGVFQTVLKGNRSGHATTVLGAVRARHNELQRIEATLTDLAAIFADLAQIVETQDPIIENVEQNAMQTTDHVENANHQIDEAKKSAARARKLKWYCLLVGILIVLAIALGIGLGVGLTKASAKTANNVVNPTS</sequence>
<name>A0A0B1P6R2_UNCNE</name>